<dbReference type="Pfam" id="PF10017">
    <property type="entry name" value="Methyltransf_33"/>
    <property type="match status" value="1"/>
</dbReference>
<evidence type="ECO:0000259" key="3">
    <source>
        <dbReference type="Pfam" id="PF10017"/>
    </source>
</evidence>
<evidence type="ECO:0000313" key="4">
    <source>
        <dbReference type="EMBL" id="RXN90976.1"/>
    </source>
</evidence>
<organism evidence="4 5">
    <name type="scientific">Achromobacter aloeverae</name>
    <dbReference type="NCBI Taxonomy" id="1750518"/>
    <lineage>
        <taxon>Bacteria</taxon>
        <taxon>Pseudomonadati</taxon>
        <taxon>Pseudomonadota</taxon>
        <taxon>Betaproteobacteria</taxon>
        <taxon>Burkholderiales</taxon>
        <taxon>Alcaligenaceae</taxon>
        <taxon>Achromobacter</taxon>
    </lineage>
</organism>
<keyword evidence="2 4" id="KW-0808">Transferase</keyword>
<dbReference type="RefSeq" id="WP_129149533.1">
    <property type="nucleotide sequence ID" value="NZ_JBHSDO010000013.1"/>
</dbReference>
<dbReference type="InterPro" id="IPR017804">
    <property type="entry name" value="MeTrfase_EgtD-like"/>
</dbReference>
<dbReference type="OrthoDB" id="5289726at2"/>
<dbReference type="GO" id="GO:0008168">
    <property type="term" value="F:methyltransferase activity"/>
    <property type="evidence" value="ECO:0007669"/>
    <property type="project" value="UniProtKB-KW"/>
</dbReference>
<dbReference type="EMBL" id="PYAL01000002">
    <property type="protein sequence ID" value="RXN90976.1"/>
    <property type="molecule type" value="Genomic_DNA"/>
</dbReference>
<keyword evidence="1 4" id="KW-0489">Methyltransferase</keyword>
<evidence type="ECO:0000256" key="1">
    <source>
        <dbReference type="ARBA" id="ARBA00022603"/>
    </source>
</evidence>
<proteinExistence type="predicted"/>
<dbReference type="NCBIfam" id="TIGR03438">
    <property type="entry name" value="egtD_ergothio"/>
    <property type="match status" value="1"/>
</dbReference>
<dbReference type="PANTHER" id="PTHR43397:SF1">
    <property type="entry name" value="ERGOTHIONEINE BIOSYNTHESIS PROTEIN 1"/>
    <property type="match status" value="1"/>
</dbReference>
<dbReference type="InterPro" id="IPR029063">
    <property type="entry name" value="SAM-dependent_MTases_sf"/>
</dbReference>
<dbReference type="InterPro" id="IPR019257">
    <property type="entry name" value="MeTrfase_dom"/>
</dbReference>
<dbReference type="PANTHER" id="PTHR43397">
    <property type="entry name" value="ERGOTHIONEINE BIOSYNTHESIS PROTEIN 1"/>
    <property type="match status" value="1"/>
</dbReference>
<dbReference type="Gene3D" id="3.40.50.150">
    <property type="entry name" value="Vaccinia Virus protein VP39"/>
    <property type="match status" value="1"/>
</dbReference>
<accession>A0A4Q1HL57</accession>
<dbReference type="Proteomes" id="UP000290849">
    <property type="component" value="Unassembled WGS sequence"/>
</dbReference>
<name>A0A4Q1HL57_9BURK</name>
<keyword evidence="5" id="KW-1185">Reference proteome</keyword>
<dbReference type="SUPFAM" id="SSF53335">
    <property type="entry name" value="S-adenosyl-L-methionine-dependent methyltransferases"/>
    <property type="match status" value="1"/>
</dbReference>
<protein>
    <submittedName>
        <fullName evidence="4">L-histidine N(Alpha)-methyltransferase</fullName>
    </submittedName>
</protein>
<sequence>MYNPSYSPYAPAYNHHAKPATSPRFHQLHSEDDDAVRAEIERGLRAERPSISPKFLYDELGSHLFAAITQLPEYYPTRCERQIVERYAAEISRHVGPVRSLIDLGAGDCAKAERLFPYLAPAQYVPVDISVEYLRQAVDRLGARYTDMDLVAVGTDFFETLNLPPDVGETERLFFYPGSSIGNLAPDHAAALLQRIRGACDGGGLLIGVDLVKPRALLEPAYDDALGVTAAFNLNTLRHANRIIDADFDVARWTHVAFYNEAQSRIEMHLQAEADLTVTWPRGQRRFARGQRIHTENSYKYWPSTFKAMLERAGFHHVRYWTDDREWFALFSARG</sequence>
<dbReference type="InterPro" id="IPR035094">
    <property type="entry name" value="EgtD"/>
</dbReference>
<evidence type="ECO:0000313" key="5">
    <source>
        <dbReference type="Proteomes" id="UP000290849"/>
    </source>
</evidence>
<dbReference type="GO" id="GO:0032259">
    <property type="term" value="P:methylation"/>
    <property type="evidence" value="ECO:0007669"/>
    <property type="project" value="UniProtKB-KW"/>
</dbReference>
<dbReference type="AlphaFoldDB" id="A0A4Q1HL57"/>
<dbReference type="InterPro" id="IPR051128">
    <property type="entry name" value="EgtD_Methyltrsf_superfamily"/>
</dbReference>
<evidence type="ECO:0000256" key="2">
    <source>
        <dbReference type="ARBA" id="ARBA00022679"/>
    </source>
</evidence>
<comment type="caution">
    <text evidence="4">The sequence shown here is derived from an EMBL/GenBank/DDBJ whole genome shotgun (WGS) entry which is preliminary data.</text>
</comment>
<feature type="domain" description="Histidine-specific methyltransferase SAM-dependent" evidence="3">
    <location>
        <begin position="37"/>
        <end position="333"/>
    </location>
</feature>
<dbReference type="PIRSF" id="PIRSF018005">
    <property type="entry name" value="UCP018005"/>
    <property type="match status" value="1"/>
</dbReference>
<gene>
    <name evidence="4" type="primary">egtD</name>
    <name evidence="4" type="ORF">C7R54_07155</name>
</gene>
<reference evidence="4 5" key="1">
    <citation type="journal article" date="2017" name="Int. J. Syst. Evol. Microbiol.">
        <title>Achromobacter aloeverae sp. nov., isolated from the root of Aloe vera (L.) Burm.f.</title>
        <authorList>
            <person name="Kuncharoen N."/>
            <person name="Muramatsu Y."/>
            <person name="Shibata C."/>
            <person name="Kamakura Y."/>
            <person name="Nakagawa Y."/>
            <person name="Tanasupawat S."/>
        </authorList>
    </citation>
    <scope>NUCLEOTIDE SEQUENCE [LARGE SCALE GENOMIC DNA]</scope>
    <source>
        <strain evidence="4 5">AVA-1</strain>
    </source>
</reference>